<feature type="compositionally biased region" description="Basic and acidic residues" evidence="1">
    <location>
        <begin position="48"/>
        <end position="58"/>
    </location>
</feature>
<keyword evidence="6" id="KW-1185">Reference proteome</keyword>
<keyword evidence="4" id="KW-0966">Cell projection</keyword>
<evidence type="ECO:0000313" key="5">
    <source>
        <dbReference type="Proteomes" id="UP000216363"/>
    </source>
</evidence>
<accession>A0A256G9S3</accession>
<keyword evidence="4" id="KW-0969">Cilium</keyword>
<evidence type="ECO:0000259" key="2">
    <source>
        <dbReference type="Pfam" id="PF02120"/>
    </source>
</evidence>
<dbReference type="Pfam" id="PF02120">
    <property type="entry name" value="Flg_hook"/>
    <property type="match status" value="1"/>
</dbReference>
<dbReference type="Proteomes" id="UP000216363">
    <property type="component" value="Unassembled WGS sequence"/>
</dbReference>
<gene>
    <name evidence="4" type="ORF">CES86_5250</name>
    <name evidence="3" type="ORF">F9L03_21145</name>
</gene>
<protein>
    <submittedName>
        <fullName evidence="4">Flagellar hook-length control FliK family protein</fullName>
    </submittedName>
    <submittedName>
        <fullName evidence="3">Flagellar hook-length control protein FliK</fullName>
    </submittedName>
</protein>
<dbReference type="Gene3D" id="3.30.750.140">
    <property type="match status" value="1"/>
</dbReference>
<dbReference type="AlphaFoldDB" id="A0A256G9S3"/>
<feature type="compositionally biased region" description="Polar residues" evidence="1">
    <location>
        <begin position="398"/>
        <end position="409"/>
    </location>
</feature>
<evidence type="ECO:0000313" key="3">
    <source>
        <dbReference type="EMBL" id="KAB2701930.1"/>
    </source>
</evidence>
<dbReference type="RefSeq" id="WP_094515879.1">
    <property type="nucleotide sequence ID" value="NZ_JBHEEP010000037.1"/>
</dbReference>
<reference evidence="4 5" key="1">
    <citation type="submission" date="2017-07" db="EMBL/GenBank/DDBJ databases">
        <title>Draft genome of Ochrobactrum lupini type strain LUP21.</title>
        <authorList>
            <person name="Krzyzanowska D.M."/>
            <person name="Jafra S."/>
        </authorList>
    </citation>
    <scope>NUCLEOTIDE SEQUENCE [LARGE SCALE GENOMIC DNA]</scope>
    <source>
        <strain evidence="4 5">LUP21</strain>
    </source>
</reference>
<keyword evidence="4" id="KW-0282">Flagellum</keyword>
<dbReference type="InterPro" id="IPR021136">
    <property type="entry name" value="Flagellar_hook_control-like_C"/>
</dbReference>
<feature type="region of interest" description="Disordered" evidence="1">
    <location>
        <begin position="16"/>
        <end position="80"/>
    </location>
</feature>
<feature type="compositionally biased region" description="Low complexity" evidence="1">
    <location>
        <begin position="332"/>
        <end position="364"/>
    </location>
</feature>
<evidence type="ECO:0000256" key="1">
    <source>
        <dbReference type="SAM" id="MobiDB-lite"/>
    </source>
</evidence>
<dbReference type="Proteomes" id="UP000435957">
    <property type="component" value="Unassembled WGS sequence"/>
</dbReference>
<dbReference type="InterPro" id="IPR038610">
    <property type="entry name" value="FliK-like_C_sf"/>
</dbReference>
<sequence>MSIDILLNSTSRLASLARNSGPSQAKAEGEAQDNADPAKLFSSLLEKPQGKVEKKSDSEANAGSDETDTKDEEGSKPVALFALPQNLLSLDASSPELKGANHSFSTPNTAKNDTNAPDPLSALIKDIDPKQVEGQGGELQADLKKRTPETVPSKAAAIPTASTKPDQAINQDAPKATGDNQAENAPDDLASLLKTDKGSAQQQSGQMPDRTDIQQQPPAKGNAPADIKAATTPSQAAARIADIQVVSERSFGTVKTLQIKLDPVELGAVTARIRVASEGIEVHLVAEKTHAAEALAADRSMIEKALKAAGIADDAKISVTVADRNAAGAVQQAQASQNASQQQASGQQPGQQPGQQQAFNMQQGFDGRNGAEAQAGFMGGEGRQNGESGQAGRERSDMQTAHDNGNGISRNDGRGRGLVV</sequence>
<feature type="domain" description="Flagellar hook-length control protein-like C-terminal" evidence="2">
    <location>
        <begin position="254"/>
        <end position="322"/>
    </location>
</feature>
<feature type="region of interest" description="Disordered" evidence="1">
    <location>
        <begin position="92"/>
        <end position="227"/>
    </location>
</feature>
<feature type="compositionally biased region" description="Basic and acidic residues" evidence="1">
    <location>
        <begin position="411"/>
        <end position="420"/>
    </location>
</feature>
<organism evidence="4 5">
    <name type="scientific">Brucella lupini</name>
    <dbReference type="NCBI Taxonomy" id="255457"/>
    <lineage>
        <taxon>Bacteria</taxon>
        <taxon>Pseudomonadati</taxon>
        <taxon>Pseudomonadota</taxon>
        <taxon>Alphaproteobacteria</taxon>
        <taxon>Hyphomicrobiales</taxon>
        <taxon>Brucellaceae</taxon>
        <taxon>Brucella/Ochrobactrum group</taxon>
        <taxon>Brucella</taxon>
    </lineage>
</organism>
<reference evidence="3 6" key="2">
    <citation type="submission" date="2019-09" db="EMBL/GenBank/DDBJ databases">
        <title>Taxonomic organization of the family Brucellaceae based on a phylogenomic approach.</title>
        <authorList>
            <person name="Leclercq S."/>
            <person name="Cloeckaert A."/>
            <person name="Zygmunt M.S."/>
        </authorList>
    </citation>
    <scope>NUCLEOTIDE SEQUENCE [LARGE SCALE GENOMIC DNA]</scope>
    <source>
        <strain evidence="3 6">LUP23</strain>
    </source>
</reference>
<feature type="compositionally biased region" description="Polar residues" evidence="1">
    <location>
        <begin position="102"/>
        <end position="115"/>
    </location>
</feature>
<proteinExistence type="predicted"/>
<dbReference type="EMBL" id="NNRN01000065">
    <property type="protein sequence ID" value="OYR23854.1"/>
    <property type="molecule type" value="Genomic_DNA"/>
</dbReference>
<comment type="caution">
    <text evidence="4">The sequence shown here is derived from an EMBL/GenBank/DDBJ whole genome shotgun (WGS) entry which is preliminary data.</text>
</comment>
<dbReference type="EMBL" id="WBWF01000020">
    <property type="protein sequence ID" value="KAB2701930.1"/>
    <property type="molecule type" value="Genomic_DNA"/>
</dbReference>
<evidence type="ECO:0000313" key="6">
    <source>
        <dbReference type="Proteomes" id="UP000435957"/>
    </source>
</evidence>
<feature type="region of interest" description="Disordered" evidence="1">
    <location>
        <begin position="332"/>
        <end position="420"/>
    </location>
</feature>
<feature type="compositionally biased region" description="Polar residues" evidence="1">
    <location>
        <begin position="160"/>
        <end position="170"/>
    </location>
</feature>
<name>A0A256G9S3_9HYPH</name>
<evidence type="ECO:0000313" key="4">
    <source>
        <dbReference type="EMBL" id="OYR23854.1"/>
    </source>
</evidence>